<organism evidence="2 3">
    <name type="scientific">Caerostris darwini</name>
    <dbReference type="NCBI Taxonomy" id="1538125"/>
    <lineage>
        <taxon>Eukaryota</taxon>
        <taxon>Metazoa</taxon>
        <taxon>Ecdysozoa</taxon>
        <taxon>Arthropoda</taxon>
        <taxon>Chelicerata</taxon>
        <taxon>Arachnida</taxon>
        <taxon>Araneae</taxon>
        <taxon>Araneomorphae</taxon>
        <taxon>Entelegynae</taxon>
        <taxon>Araneoidea</taxon>
        <taxon>Araneidae</taxon>
        <taxon>Caerostris</taxon>
    </lineage>
</organism>
<name>A0AAV4TAU7_9ARAC</name>
<dbReference type="SUPFAM" id="SSF53098">
    <property type="entry name" value="Ribonuclease H-like"/>
    <property type="match status" value="1"/>
</dbReference>
<dbReference type="CDD" id="cd09276">
    <property type="entry name" value="Rnase_HI_RT_non_LTR"/>
    <property type="match status" value="1"/>
</dbReference>
<sequence length="418" mass="48189">MDRLKFRRLMRFKRKSLTRPPNKNRKPHKRNAVCRTLELKIKRSKTRALRRLYKKESNDSIRNIKKEAFKKSQSEYKKLIIYTKTNKFKEFVNSITTNKCFGKNFDIISTKKNRAEALKPILKQDGSSTTSIQETYEAILQFHFPLLDCRDFTIVHSTPDSNFVAIAIGELETDKTFSFLDVKGKPIIDPPWNRYKINWNVFDGHEEEHLLCKLNPEATVFMAEMKAIEMAVNLIVSRGISDATIITDSRSALLALINTTPYVSKVKGIMQEYIHFINFMWTRAHVGTAGNEAADAYAKMSTDKGSIDCHFALAKSFIKHLLLQNIMQQWQVCWNSSLKGWAVFDLCPVVSLKRLHGNFYINQLITGHGALAKYQEKIFHKDEVCPCGKAVEDNFISFFTAKDGRTFVINTFPKILHN</sequence>
<evidence type="ECO:0000259" key="1">
    <source>
        <dbReference type="PROSITE" id="PS50879"/>
    </source>
</evidence>
<accession>A0AAV4TAU7</accession>
<evidence type="ECO:0000313" key="2">
    <source>
        <dbReference type="EMBL" id="GIY42376.1"/>
    </source>
</evidence>
<gene>
    <name evidence="2" type="primary">R1A1-elementORF2_347</name>
    <name evidence="2" type="ORF">CDAR_596021</name>
</gene>
<dbReference type="PROSITE" id="PS50879">
    <property type="entry name" value="RNASE_H_1"/>
    <property type="match status" value="1"/>
</dbReference>
<feature type="domain" description="RNase H type-1" evidence="1">
    <location>
        <begin position="165"/>
        <end position="303"/>
    </location>
</feature>
<dbReference type="Proteomes" id="UP001054837">
    <property type="component" value="Unassembled WGS sequence"/>
</dbReference>
<dbReference type="InterPro" id="IPR036397">
    <property type="entry name" value="RNaseH_sf"/>
</dbReference>
<evidence type="ECO:0000313" key="3">
    <source>
        <dbReference type="Proteomes" id="UP001054837"/>
    </source>
</evidence>
<comment type="caution">
    <text evidence="2">The sequence shown here is derived from an EMBL/GenBank/DDBJ whole genome shotgun (WGS) entry which is preliminary data.</text>
</comment>
<keyword evidence="3" id="KW-1185">Reference proteome</keyword>
<dbReference type="InterPro" id="IPR012337">
    <property type="entry name" value="RNaseH-like_sf"/>
</dbReference>
<dbReference type="Pfam" id="PF13456">
    <property type="entry name" value="RVT_3"/>
    <property type="match status" value="1"/>
</dbReference>
<dbReference type="InterPro" id="IPR002156">
    <property type="entry name" value="RNaseH_domain"/>
</dbReference>
<dbReference type="GO" id="GO:0004523">
    <property type="term" value="F:RNA-DNA hybrid ribonuclease activity"/>
    <property type="evidence" value="ECO:0007669"/>
    <property type="project" value="InterPro"/>
</dbReference>
<dbReference type="GO" id="GO:0003676">
    <property type="term" value="F:nucleic acid binding"/>
    <property type="evidence" value="ECO:0007669"/>
    <property type="project" value="InterPro"/>
</dbReference>
<dbReference type="EMBL" id="BPLQ01009188">
    <property type="protein sequence ID" value="GIY42376.1"/>
    <property type="molecule type" value="Genomic_DNA"/>
</dbReference>
<protein>
    <recommendedName>
        <fullName evidence="1">RNase H type-1 domain-containing protein</fullName>
    </recommendedName>
</protein>
<reference evidence="2 3" key="1">
    <citation type="submission" date="2021-06" db="EMBL/GenBank/DDBJ databases">
        <title>Caerostris darwini draft genome.</title>
        <authorList>
            <person name="Kono N."/>
            <person name="Arakawa K."/>
        </authorList>
    </citation>
    <scope>NUCLEOTIDE SEQUENCE [LARGE SCALE GENOMIC DNA]</scope>
</reference>
<dbReference type="Gene3D" id="3.30.420.10">
    <property type="entry name" value="Ribonuclease H-like superfamily/Ribonuclease H"/>
    <property type="match status" value="1"/>
</dbReference>
<dbReference type="AlphaFoldDB" id="A0AAV4TAU7"/>
<proteinExistence type="predicted"/>